<feature type="disulfide bond" evidence="9">
    <location>
        <begin position="1147"/>
        <end position="1157"/>
    </location>
</feature>
<evidence type="ECO:0000256" key="9">
    <source>
        <dbReference type="PROSITE-ProRule" id="PRU00196"/>
    </source>
</evidence>
<gene>
    <name evidence="15" type="ORF">MCOR_26410</name>
</gene>
<dbReference type="GO" id="GO:0007160">
    <property type="term" value="P:cell-matrix adhesion"/>
    <property type="evidence" value="ECO:0007669"/>
    <property type="project" value="InterPro"/>
</dbReference>
<feature type="disulfide bond" evidence="9">
    <location>
        <begin position="1034"/>
        <end position="1044"/>
    </location>
</feature>
<feature type="domain" description="SRCR" evidence="12">
    <location>
        <begin position="1190"/>
        <end position="1289"/>
    </location>
</feature>
<dbReference type="PROSITE" id="PS50856">
    <property type="entry name" value="AMOP"/>
    <property type="match status" value="1"/>
</dbReference>
<dbReference type="SMART" id="SM00202">
    <property type="entry name" value="SR"/>
    <property type="match status" value="11"/>
</dbReference>
<keyword evidence="2" id="KW-0812">Transmembrane</keyword>
<evidence type="ECO:0000256" key="6">
    <source>
        <dbReference type="ARBA" id="ARBA00023136"/>
    </source>
</evidence>
<sequence>MVNGRRFERGINISANAKYVLGFNEPDHREQSNLTVERASVMWKEVEKHAAGKILVSPAVTNLNWLQHFFQHCHHCRVDHVAVHIYRCDAHQIMIYLKQAWDKFHKPIWLTEFACPHTTSVNAQLRLMRELLPLLESAPYVFRSQDRMNQLIWSILLTTMTSQCVVDCQLSGDLRILSTSETNKGRLEIYHEDEWGTVCDDQFENVDAEVACRQLGYCSGMMIPSNRVDDGQGTIWLNDVDCSGSETILLNCSHSIETSQCHHYEDVGVHCFLSCPVEEDEGLLRFITGSAENKGRLEINYKGEWGTICNRGFDHVDAAVACRQLGYCSGKAIPSNLVDNGQGTIWFDRVECSGSENKLINCSYSIDLSSHCSHSYDVGLHCYLSCPAEVDEGLLRFINSSVENKGRLEINYKGEWGTICNRGFDHIDAAVACRQLGYCSGKAIPSNLVDNGQGTIWFDRVECSGSENKLINCSYSIDLSSHCSHSYDVGLHCYLSCPAEEDEGLLRFINSSVENKGRLKINYKGEWGTICNRGFDHIDAAVACRQLGYCSGKAIPSDLVDNGQGTIWFDRVECSGSENKLINCSYSIDLSSHCSHSYDVGLHCYLSCPAEEDEGLLRFINSSVENKGRLEINYKGEWGTICNRGFDHIDAAVACRQLGYCSGKAIPSNLVDNGKGTIWFDRVECSGSENKLINCSYSIDLSSHCSHSYDVGLHCYLSCPAEEDEGLLRFINSSVENKGRLEINYKGEWGTICNRGFDHIDAAVACRQLGYCSGKAIPSNLVDNGKGTIWFDRVECSGSENKLINCSYSIDLSSHCSHSYDVGLHCYLSCPAEEDEGKIEFKTNVRDNYIKMSFLRFINSSVENKGRLEINYKGEWGTICNRGFDHIDAAVACRQLGYCSGKAIPSNLVDNGKGTIWFDRVECSGSENKLINCSYSIDLSSHCSHSYDVGLHCYLSCPAEEDEGLLRFINSSVENKGRLEINYKGEWGTICNRGFDHIDAAVACRQLGYWFRKGHSSNLVDNGKGTIWFDRVECSGSENKLINCSYSIDLSSHCSHSYDVGLHCYLSCPAEEDEGLLRFINSSVENKGRLEINYKGEWGTICNRGFDHIDAAVACVDSSDIGVSGKAIPSNLVDNGQGTIWFDRVECSGSENKLINCSYSIDLSSHCSHSYDVGLHCYLSCPAEEDEGLLRFINSSVENKGRLEINYKGEWGTICNRGFDHVDAAVACRQLGYCSGKAIPSNLVDNGQGTIWFDRVECSGSENKLINCSYSIDLSSHCSHSYDVGLHCYLSCRAEKDEGLLRFINSSVENKGRLEINYKGEWGTICNRGFDHVDAAVACRQLGYWCVLRIKQNHKCLLRLITGSAENNGRLEINYKGEWGTICHNRFDHVNAAVACRQLGYCSGKTIPSNLVDDGQGTIWFDNVDCTGSENKLINCTYSIDTSYCSHRYDVGIDCFLNCATGDEETTNDATTLETTTDTTTLETTTEPTTLEPTTEATTSETTTEACTLETTTEVTTIKTTTEATNLETTTEATTLETTTQTTTSETTTAATTLETTNETTILETTTHPVTPTTSTQTTTTAHTTSAAARASEFMAFGEPTADSRLYGDDVSTNNLRCFTSIPFLGDSYNYLTFSSNGLACMGCRYTSYVPRELSVFSGRDIIAALWTDLVVSRSTEKMYYHLYSDDDDFGNRTLIDSVLNKVSSNVNYYSQTSVFSASCVYIATWENARLYGDFKTVTFQFILATNGAKTYAYSLFKDVNILLPPGGRQCAIGYSGLGGSSSSIYSFTESAFDVSELRGTHLMVGVNGVFFMSLNAKGPIQENPAFQCVRWYRRNVNSVRWSLRNARRLLSNICPCNERMLVFDGRFFFFSYQNNAVCFANYRFGTSRICCYHQWWGFLLRNSPDAGTMVTGNPFNDIVTYQSDNVIPKENCCEKSDNCHLYYSVRPVGFCYRRSPFGIFFTFGDPHVDTLDGFQYTFNGWGEYTMMKIENENVTFEVQARTDLATSKNGTELKKINATIFSGFAAKEDGNASMQVELASDLERIQLNFQVKTRQLTLSASVPEDFKGQVTGLMGNFDGDKTNEFVLPNKTLLSSGDVDSERKIYNNFGQLWETTSDNSIFDYTDGKSWADYSHQDFVPLFIDEYDNSTLQSAYTVCGGSSDQYKACIFDYMATGDQSFADDTQSINAEAESETAQLQNEAPEINGQESIEVVVNQSIVFNFSGQDDKADFRYSIIDQPDGGTFTSDNSTGNLTLTWKPANLNTEKIRVTTVDSDGVTADAIEVVIMACSGCSGDQGTCDYGNLRNESNPNYLIALM</sequence>
<keyword evidence="6" id="KW-0472">Membrane</keyword>
<dbReference type="SUPFAM" id="SSF56487">
    <property type="entry name" value="SRCR-like"/>
    <property type="match status" value="12"/>
</dbReference>
<feature type="domain" description="SRCR" evidence="12">
    <location>
        <begin position="1358"/>
        <end position="1456"/>
    </location>
</feature>
<reference evidence="15 16" key="1">
    <citation type="submission" date="2020-06" db="EMBL/GenBank/DDBJ databases">
        <authorList>
            <person name="Li R."/>
            <person name="Bekaert M."/>
        </authorList>
    </citation>
    <scope>NUCLEOTIDE SEQUENCE [LARGE SCALE GENOMIC DNA]</scope>
    <source>
        <strain evidence="16">wild</strain>
    </source>
</reference>
<evidence type="ECO:0000313" key="16">
    <source>
        <dbReference type="Proteomes" id="UP000507470"/>
    </source>
</evidence>
<dbReference type="InterPro" id="IPR017853">
    <property type="entry name" value="GH"/>
</dbReference>
<dbReference type="PRINTS" id="PR00258">
    <property type="entry name" value="SPERACTRCPTR"/>
</dbReference>
<dbReference type="PROSITE" id="PS50287">
    <property type="entry name" value="SRCR_2"/>
    <property type="match status" value="12"/>
</dbReference>
<dbReference type="Pfam" id="PF06119">
    <property type="entry name" value="NIDO"/>
    <property type="match status" value="1"/>
</dbReference>
<evidence type="ECO:0000256" key="8">
    <source>
        <dbReference type="ARBA" id="ARBA00023180"/>
    </source>
</evidence>
<feature type="disulfide bond" evidence="9">
    <location>
        <begin position="242"/>
        <end position="252"/>
    </location>
</feature>
<evidence type="ECO:0000256" key="4">
    <source>
        <dbReference type="ARBA" id="ARBA00022737"/>
    </source>
</evidence>
<evidence type="ECO:0000313" key="15">
    <source>
        <dbReference type="EMBL" id="CAC5391398.1"/>
    </source>
</evidence>
<dbReference type="InterPro" id="IPR003886">
    <property type="entry name" value="NIDO_dom"/>
</dbReference>
<evidence type="ECO:0000259" key="13">
    <source>
        <dbReference type="PROSITE" id="PS50856"/>
    </source>
</evidence>
<feature type="domain" description="SRCR" evidence="12">
    <location>
        <begin position="506"/>
        <end position="605"/>
    </location>
</feature>
<dbReference type="PROSITE" id="PS51233">
    <property type="entry name" value="VWFD"/>
    <property type="match status" value="1"/>
</dbReference>
<dbReference type="InterPro" id="IPR001846">
    <property type="entry name" value="VWF_type-D"/>
</dbReference>
<feature type="disulfide bond" evidence="9">
    <location>
        <begin position="352"/>
        <end position="362"/>
    </location>
</feature>
<feature type="domain" description="SRCR" evidence="12">
    <location>
        <begin position="395"/>
        <end position="494"/>
    </location>
</feature>
<protein>
    <submittedName>
        <fullName evidence="15">DMBT1</fullName>
    </submittedName>
</protein>
<dbReference type="InterPro" id="IPR056619">
    <property type="entry name" value="C8-3_MUC4"/>
</dbReference>
<dbReference type="Proteomes" id="UP000507470">
    <property type="component" value="Unassembled WGS sequence"/>
</dbReference>
<dbReference type="Pfam" id="PF23263">
    <property type="entry name" value="C8-3_MUC4"/>
    <property type="match status" value="1"/>
</dbReference>
<dbReference type="PANTHER" id="PTHR19331:SF465">
    <property type="entry name" value="EGG PEPTIDE SPERACT RECEPTOR"/>
    <property type="match status" value="1"/>
</dbReference>
<evidence type="ECO:0000259" key="12">
    <source>
        <dbReference type="PROSITE" id="PS50287"/>
    </source>
</evidence>
<keyword evidence="3" id="KW-0732">Signal</keyword>
<evidence type="ECO:0000256" key="5">
    <source>
        <dbReference type="ARBA" id="ARBA00022989"/>
    </source>
</evidence>
<evidence type="ECO:0000256" key="10">
    <source>
        <dbReference type="SAM" id="Coils"/>
    </source>
</evidence>
<feature type="disulfide bond" evidence="9">
    <location>
        <begin position="574"/>
        <end position="584"/>
    </location>
</feature>
<evidence type="ECO:0000256" key="3">
    <source>
        <dbReference type="ARBA" id="ARBA00022729"/>
    </source>
</evidence>
<dbReference type="PROSITE" id="PS00420">
    <property type="entry name" value="SRCR_1"/>
    <property type="match status" value="2"/>
</dbReference>
<keyword evidence="5" id="KW-1133">Transmembrane helix</keyword>
<dbReference type="InterPro" id="IPR024655">
    <property type="entry name" value="Asl1_glyco_hydro_catalytic"/>
</dbReference>
<dbReference type="FunFam" id="3.10.250.10:FF:000001">
    <property type="entry name" value="Lysyl oxidase 4 isoform X1"/>
    <property type="match status" value="10"/>
</dbReference>
<proteinExistence type="predicted"/>
<feature type="domain" description="SRCR" evidence="12">
    <location>
        <begin position="174"/>
        <end position="272"/>
    </location>
</feature>
<keyword evidence="10" id="KW-0175">Coiled coil</keyword>
<feature type="domain" description="SRCR" evidence="12">
    <location>
        <begin position="1077"/>
        <end position="1178"/>
    </location>
</feature>
<dbReference type="FunFam" id="3.10.250.10:FF:000016">
    <property type="entry name" value="Scavenger receptor cysteine-rich protein type 12"/>
    <property type="match status" value="1"/>
</dbReference>
<evidence type="ECO:0000256" key="1">
    <source>
        <dbReference type="ARBA" id="ARBA00004167"/>
    </source>
</evidence>
<evidence type="ECO:0000256" key="7">
    <source>
        <dbReference type="ARBA" id="ARBA00023157"/>
    </source>
</evidence>
<feature type="domain" description="SRCR" evidence="12">
    <location>
        <begin position="855"/>
        <end position="954"/>
    </location>
</feature>
<dbReference type="EMBL" id="CACVKT020004747">
    <property type="protein sequence ID" value="CAC5391398.1"/>
    <property type="molecule type" value="Genomic_DNA"/>
</dbReference>
<accession>A0A6J8C4T8</accession>
<feature type="domain" description="SRCR" evidence="12">
    <location>
        <begin position="966"/>
        <end position="1065"/>
    </location>
</feature>
<feature type="region of interest" description="Disordered" evidence="11">
    <location>
        <begin position="1470"/>
        <end position="1548"/>
    </location>
</feature>
<feature type="domain" description="VWFD" evidence="14">
    <location>
        <begin position="1959"/>
        <end position="2121"/>
    </location>
</feature>
<dbReference type="Pfam" id="PF00530">
    <property type="entry name" value="SRCR"/>
    <property type="match status" value="12"/>
</dbReference>
<feature type="domain" description="SRCR" evidence="12">
    <location>
        <begin position="617"/>
        <end position="716"/>
    </location>
</feature>
<feature type="disulfide bond" evidence="9">
    <location>
        <begin position="463"/>
        <end position="473"/>
    </location>
</feature>
<feature type="domain" description="SRCR" evidence="12">
    <location>
        <begin position="1301"/>
        <end position="1343"/>
    </location>
</feature>
<dbReference type="Pfam" id="PF00094">
    <property type="entry name" value="VWD"/>
    <property type="match status" value="1"/>
</dbReference>
<dbReference type="InterPro" id="IPR001190">
    <property type="entry name" value="SRCR"/>
</dbReference>
<feature type="disulfide bond" evidence="9">
    <location>
        <begin position="1258"/>
        <end position="1268"/>
    </location>
</feature>
<dbReference type="PANTHER" id="PTHR19331">
    <property type="entry name" value="SCAVENGER RECEPTOR DOMAIN-CONTAINING"/>
    <property type="match status" value="1"/>
</dbReference>
<evidence type="ECO:0000259" key="14">
    <source>
        <dbReference type="PROSITE" id="PS51233"/>
    </source>
</evidence>
<dbReference type="InterPro" id="IPR005533">
    <property type="entry name" value="AMOP_dom"/>
</dbReference>
<dbReference type="Gene3D" id="3.20.20.80">
    <property type="entry name" value="Glycosidases"/>
    <property type="match status" value="1"/>
</dbReference>
<keyword evidence="4" id="KW-0677">Repeat</keyword>
<dbReference type="InterPro" id="IPR036772">
    <property type="entry name" value="SRCR-like_dom_sf"/>
</dbReference>
<dbReference type="OrthoDB" id="536948at2759"/>
<comment type="subcellular location">
    <subcellularLocation>
        <location evidence="1">Membrane</location>
        <topology evidence="1">Single-pass membrane protein</topology>
    </subcellularLocation>
</comment>
<feature type="domain" description="AMOP" evidence="13">
    <location>
        <begin position="1821"/>
        <end position="1947"/>
    </location>
</feature>
<feature type="disulfide bond" evidence="9">
    <location>
        <begin position="923"/>
        <end position="933"/>
    </location>
</feature>
<feature type="disulfide bond" evidence="9">
    <location>
        <begin position="796"/>
        <end position="806"/>
    </location>
</feature>
<dbReference type="Pfam" id="PF11790">
    <property type="entry name" value="Glyco_hydro_cc"/>
    <property type="match status" value="1"/>
</dbReference>
<evidence type="ECO:0000256" key="2">
    <source>
        <dbReference type="ARBA" id="ARBA00022692"/>
    </source>
</evidence>
<keyword evidence="8" id="KW-0325">Glycoprotein</keyword>
<feature type="coiled-coil region" evidence="10">
    <location>
        <begin position="2181"/>
        <end position="2208"/>
    </location>
</feature>
<feature type="disulfide bond" evidence="9">
    <location>
        <begin position="685"/>
        <end position="695"/>
    </location>
</feature>
<dbReference type="Gene3D" id="3.10.250.10">
    <property type="entry name" value="SRCR-like domain"/>
    <property type="match status" value="12"/>
</dbReference>
<keyword evidence="16" id="KW-1185">Reference proteome</keyword>
<dbReference type="SUPFAM" id="SSF51445">
    <property type="entry name" value="(Trans)glycosidases"/>
    <property type="match status" value="1"/>
</dbReference>
<organism evidence="15 16">
    <name type="scientific">Mytilus coruscus</name>
    <name type="common">Sea mussel</name>
    <dbReference type="NCBI Taxonomy" id="42192"/>
    <lineage>
        <taxon>Eukaryota</taxon>
        <taxon>Metazoa</taxon>
        <taxon>Spiralia</taxon>
        <taxon>Lophotrochozoa</taxon>
        <taxon>Mollusca</taxon>
        <taxon>Bivalvia</taxon>
        <taxon>Autobranchia</taxon>
        <taxon>Pteriomorphia</taxon>
        <taxon>Mytilida</taxon>
        <taxon>Mytiloidea</taxon>
        <taxon>Mytilidae</taxon>
        <taxon>Mytilinae</taxon>
        <taxon>Mytilus</taxon>
    </lineage>
</organism>
<comment type="caution">
    <text evidence="9">Lacks conserved residue(s) required for the propagation of feature annotation.</text>
</comment>
<feature type="disulfide bond" evidence="9">
    <location>
        <begin position="1426"/>
        <end position="1436"/>
    </location>
</feature>
<feature type="domain" description="SRCR" evidence="12">
    <location>
        <begin position="284"/>
        <end position="383"/>
    </location>
</feature>
<feature type="domain" description="SRCR" evidence="12">
    <location>
        <begin position="728"/>
        <end position="827"/>
    </location>
</feature>
<evidence type="ECO:0000256" key="11">
    <source>
        <dbReference type="SAM" id="MobiDB-lite"/>
    </source>
</evidence>
<keyword evidence="7 9" id="KW-1015">Disulfide bond</keyword>
<name>A0A6J8C4T8_MYTCO</name>
<dbReference type="GO" id="GO:0016020">
    <property type="term" value="C:membrane"/>
    <property type="evidence" value="ECO:0007669"/>
    <property type="project" value="UniProtKB-SubCell"/>
</dbReference>